<dbReference type="Pfam" id="PF01022">
    <property type="entry name" value="HTH_5"/>
    <property type="match status" value="1"/>
</dbReference>
<evidence type="ECO:0000259" key="4">
    <source>
        <dbReference type="PROSITE" id="PS50987"/>
    </source>
</evidence>
<name>A0A554LD13_9BACT</name>
<dbReference type="CDD" id="cd00090">
    <property type="entry name" value="HTH_ARSR"/>
    <property type="match status" value="1"/>
</dbReference>
<dbReference type="GO" id="GO:0003700">
    <property type="term" value="F:DNA-binding transcription factor activity"/>
    <property type="evidence" value="ECO:0007669"/>
    <property type="project" value="InterPro"/>
</dbReference>
<proteinExistence type="predicted"/>
<dbReference type="SMART" id="SM00418">
    <property type="entry name" value="HTH_ARSR"/>
    <property type="match status" value="1"/>
</dbReference>
<dbReference type="PRINTS" id="PR00778">
    <property type="entry name" value="HTHARSR"/>
</dbReference>
<dbReference type="GO" id="GO:0003677">
    <property type="term" value="F:DNA binding"/>
    <property type="evidence" value="ECO:0007669"/>
    <property type="project" value="UniProtKB-KW"/>
</dbReference>
<feature type="domain" description="HTH arsR-type" evidence="4">
    <location>
        <begin position="4"/>
        <end position="97"/>
    </location>
</feature>
<sequence>MKILRSLIKTELIFKGLSSSKRLLILDALDKSNLSLSEISEFLHLNLKTVSSHCQRLESAGLISKNKKGRKVIHTLTYLGRGMLTIARRTRDLVEKE</sequence>
<reference evidence="5 6" key="1">
    <citation type="submission" date="2017-07" db="EMBL/GenBank/DDBJ databases">
        <title>Mechanisms for carbon and nitrogen cycling indicate functional differentiation within the Candidate Phyla Radiation.</title>
        <authorList>
            <person name="Danczak R.E."/>
            <person name="Johnston M.D."/>
            <person name="Kenah C."/>
            <person name="Slattery M."/>
            <person name="Wrighton K.C."/>
            <person name="Wilkins M.J."/>
        </authorList>
    </citation>
    <scope>NUCLEOTIDE SEQUENCE [LARGE SCALE GENOMIC DNA]</scope>
    <source>
        <strain evidence="5">Licking1014_96</strain>
    </source>
</reference>
<organism evidence="5 6">
    <name type="scientific">Candidatus Berkelbacteria bacterium Licking1014_96</name>
    <dbReference type="NCBI Taxonomy" id="2017149"/>
    <lineage>
        <taxon>Bacteria</taxon>
        <taxon>Candidatus Berkelbacteria</taxon>
    </lineage>
</organism>
<dbReference type="InterPro" id="IPR036388">
    <property type="entry name" value="WH-like_DNA-bd_sf"/>
</dbReference>
<evidence type="ECO:0000256" key="3">
    <source>
        <dbReference type="ARBA" id="ARBA00023163"/>
    </source>
</evidence>
<evidence type="ECO:0000256" key="2">
    <source>
        <dbReference type="ARBA" id="ARBA00023125"/>
    </source>
</evidence>
<keyword evidence="2" id="KW-0238">DNA-binding</keyword>
<dbReference type="InterPro" id="IPR001845">
    <property type="entry name" value="HTH_ArsR_DNA-bd_dom"/>
</dbReference>
<dbReference type="AlphaFoldDB" id="A0A554LD13"/>
<dbReference type="InterPro" id="IPR036390">
    <property type="entry name" value="WH_DNA-bd_sf"/>
</dbReference>
<protein>
    <recommendedName>
        <fullName evidence="4">HTH arsR-type domain-containing protein</fullName>
    </recommendedName>
</protein>
<evidence type="ECO:0000313" key="6">
    <source>
        <dbReference type="Proteomes" id="UP000318296"/>
    </source>
</evidence>
<evidence type="ECO:0000313" key="5">
    <source>
        <dbReference type="EMBL" id="TSC90529.1"/>
    </source>
</evidence>
<dbReference type="SUPFAM" id="SSF46785">
    <property type="entry name" value="Winged helix' DNA-binding domain"/>
    <property type="match status" value="1"/>
</dbReference>
<accession>A0A554LD13</accession>
<dbReference type="InterPro" id="IPR011991">
    <property type="entry name" value="ArsR-like_HTH"/>
</dbReference>
<keyword evidence="1" id="KW-0805">Transcription regulation</keyword>
<gene>
    <name evidence="5" type="ORF">CEN92_459</name>
</gene>
<dbReference type="Proteomes" id="UP000318296">
    <property type="component" value="Unassembled WGS sequence"/>
</dbReference>
<evidence type="ECO:0000256" key="1">
    <source>
        <dbReference type="ARBA" id="ARBA00023015"/>
    </source>
</evidence>
<dbReference type="PANTHER" id="PTHR43132">
    <property type="entry name" value="ARSENICAL RESISTANCE OPERON REPRESSOR ARSR-RELATED"/>
    <property type="match status" value="1"/>
</dbReference>
<dbReference type="EMBL" id="VMGH01000080">
    <property type="protein sequence ID" value="TSC90529.1"/>
    <property type="molecule type" value="Genomic_DNA"/>
</dbReference>
<dbReference type="Gene3D" id="1.10.10.10">
    <property type="entry name" value="Winged helix-like DNA-binding domain superfamily/Winged helix DNA-binding domain"/>
    <property type="match status" value="1"/>
</dbReference>
<dbReference type="PROSITE" id="PS50987">
    <property type="entry name" value="HTH_ARSR_2"/>
    <property type="match status" value="1"/>
</dbReference>
<keyword evidence="3" id="KW-0804">Transcription</keyword>
<dbReference type="InterPro" id="IPR051011">
    <property type="entry name" value="Metal_resp_trans_reg"/>
</dbReference>
<comment type="caution">
    <text evidence="5">The sequence shown here is derived from an EMBL/GenBank/DDBJ whole genome shotgun (WGS) entry which is preliminary data.</text>
</comment>
<dbReference type="PANTHER" id="PTHR43132:SF2">
    <property type="entry name" value="ARSENICAL RESISTANCE OPERON REPRESSOR ARSR-RELATED"/>
    <property type="match status" value="1"/>
</dbReference>